<protein>
    <submittedName>
        <fullName evidence="2">Uncharacterized protein</fullName>
    </submittedName>
</protein>
<keyword evidence="1" id="KW-1133">Transmembrane helix</keyword>
<accession>A0A9D2SRH9</accession>
<dbReference type="Proteomes" id="UP000823891">
    <property type="component" value="Unassembled WGS sequence"/>
</dbReference>
<evidence type="ECO:0000313" key="2">
    <source>
        <dbReference type="EMBL" id="HJC24527.1"/>
    </source>
</evidence>
<keyword evidence="1" id="KW-0812">Transmembrane</keyword>
<evidence type="ECO:0000313" key="3">
    <source>
        <dbReference type="Proteomes" id="UP000823891"/>
    </source>
</evidence>
<reference evidence="2" key="2">
    <citation type="submission" date="2021-04" db="EMBL/GenBank/DDBJ databases">
        <authorList>
            <person name="Gilroy R."/>
        </authorList>
    </citation>
    <scope>NUCLEOTIDE SEQUENCE</scope>
    <source>
        <strain evidence="2">USAMLcec2-132</strain>
    </source>
</reference>
<name>A0A9D2SRH9_9FIRM</name>
<keyword evidence="1" id="KW-0472">Membrane</keyword>
<feature type="transmembrane region" description="Helical" evidence="1">
    <location>
        <begin position="71"/>
        <end position="89"/>
    </location>
</feature>
<proteinExistence type="predicted"/>
<comment type="caution">
    <text evidence="2">The sequence shown here is derived from an EMBL/GenBank/DDBJ whole genome shotgun (WGS) entry which is preliminary data.</text>
</comment>
<dbReference type="AlphaFoldDB" id="A0A9D2SRH9"/>
<organism evidence="2 3">
    <name type="scientific">Candidatus Eisenbergiella merdavium</name>
    <dbReference type="NCBI Taxonomy" id="2838551"/>
    <lineage>
        <taxon>Bacteria</taxon>
        <taxon>Bacillati</taxon>
        <taxon>Bacillota</taxon>
        <taxon>Clostridia</taxon>
        <taxon>Lachnospirales</taxon>
        <taxon>Lachnospiraceae</taxon>
        <taxon>Eisenbergiella</taxon>
    </lineage>
</organism>
<reference evidence="2" key="1">
    <citation type="journal article" date="2021" name="PeerJ">
        <title>Extensive microbial diversity within the chicken gut microbiome revealed by metagenomics and culture.</title>
        <authorList>
            <person name="Gilroy R."/>
            <person name="Ravi A."/>
            <person name="Getino M."/>
            <person name="Pursley I."/>
            <person name="Horton D.L."/>
            <person name="Alikhan N.F."/>
            <person name="Baker D."/>
            <person name="Gharbi K."/>
            <person name="Hall N."/>
            <person name="Watson M."/>
            <person name="Adriaenssens E.M."/>
            <person name="Foster-Nyarko E."/>
            <person name="Jarju S."/>
            <person name="Secka A."/>
            <person name="Antonio M."/>
            <person name="Oren A."/>
            <person name="Chaudhuri R.R."/>
            <person name="La Ragione R."/>
            <person name="Hildebrand F."/>
            <person name="Pallen M.J."/>
        </authorList>
    </citation>
    <scope>NUCLEOTIDE SEQUENCE</scope>
    <source>
        <strain evidence="2">USAMLcec2-132</strain>
    </source>
</reference>
<feature type="transmembrane region" description="Helical" evidence="1">
    <location>
        <begin position="40"/>
        <end position="59"/>
    </location>
</feature>
<dbReference type="EMBL" id="DWWS01000045">
    <property type="protein sequence ID" value="HJC24527.1"/>
    <property type="molecule type" value="Genomic_DNA"/>
</dbReference>
<gene>
    <name evidence="2" type="ORF">H9761_12570</name>
</gene>
<sequence>MEVEKGCFSLCFFQLHSLASLEELEHIFNTIHCWYTVRNVANAVLLLFRNWTAYGLLLLTLAGGELSASEFVYYIGLASSFALYFEILIRQLMSINSTSASVGYIREFLSWQDAWKRHDGIGAEALNLKALNMHAARLGAFAPCRTAQLVHKCFYFFTLSYCLP</sequence>
<evidence type="ECO:0000256" key="1">
    <source>
        <dbReference type="SAM" id="Phobius"/>
    </source>
</evidence>